<sequence>MMDFEEFVNIVQGRSTDDDDGSIDLHIEIQSEVAELVEELINQVPNGPDATLTDMARGLVLKPLLRLANILKYHELQFRETYLHSYDRKDESLLGRIRAVVAENDQAVEMVRDVLLHDSDATIAVTALLILYYTAPQLRDVDFGEQSILEKLQEWIKRTEENDQRRAVATATLAAALETHHVATELVRQGLPKEVLG</sequence>
<organism evidence="1">
    <name type="scientific">Eutreptiella gymnastica</name>
    <dbReference type="NCBI Taxonomy" id="73025"/>
    <lineage>
        <taxon>Eukaryota</taxon>
        <taxon>Discoba</taxon>
        <taxon>Euglenozoa</taxon>
        <taxon>Euglenida</taxon>
        <taxon>Spirocuta</taxon>
        <taxon>Euglenophyceae</taxon>
        <taxon>Eutreptiales</taxon>
        <taxon>Eutreptiaceae</taxon>
        <taxon>Eutreptiella</taxon>
    </lineage>
</organism>
<dbReference type="AlphaFoldDB" id="A0A7S1IGT7"/>
<evidence type="ECO:0000313" key="1">
    <source>
        <dbReference type="EMBL" id="CAD9011832.1"/>
    </source>
</evidence>
<reference evidence="1" key="1">
    <citation type="submission" date="2021-01" db="EMBL/GenBank/DDBJ databases">
        <authorList>
            <person name="Corre E."/>
            <person name="Pelletier E."/>
            <person name="Niang G."/>
            <person name="Scheremetjew M."/>
            <person name="Finn R."/>
            <person name="Kale V."/>
            <person name="Holt S."/>
            <person name="Cochrane G."/>
            <person name="Meng A."/>
            <person name="Brown T."/>
            <person name="Cohen L."/>
        </authorList>
    </citation>
    <scope>NUCLEOTIDE SEQUENCE</scope>
    <source>
        <strain evidence="1">NIES-381</strain>
    </source>
</reference>
<name>A0A7S1IGT7_9EUGL</name>
<protein>
    <submittedName>
        <fullName evidence="1">Uncharacterized protein</fullName>
    </submittedName>
</protein>
<accession>A0A7S1IGT7</accession>
<gene>
    <name evidence="1" type="ORF">EGYM00392_LOCUS22933</name>
</gene>
<proteinExistence type="predicted"/>
<dbReference type="EMBL" id="HBGA01061806">
    <property type="protein sequence ID" value="CAD9011832.1"/>
    <property type="molecule type" value="Transcribed_RNA"/>
</dbReference>